<organism evidence="1 2">
    <name type="scientific">Methylobacterium radiotolerans</name>
    <dbReference type="NCBI Taxonomy" id="31998"/>
    <lineage>
        <taxon>Bacteria</taxon>
        <taxon>Pseudomonadati</taxon>
        <taxon>Pseudomonadota</taxon>
        <taxon>Alphaproteobacteria</taxon>
        <taxon>Hyphomicrobiales</taxon>
        <taxon>Methylobacteriaceae</taxon>
        <taxon>Methylobacterium</taxon>
    </lineage>
</organism>
<proteinExistence type="predicted"/>
<comment type="caution">
    <text evidence="1">The sequence shown here is derived from an EMBL/GenBank/DDBJ whole genome shotgun (WGS) entry which is preliminary data.</text>
</comment>
<evidence type="ECO:0000313" key="2">
    <source>
        <dbReference type="Proteomes" id="UP001549119"/>
    </source>
</evidence>
<reference evidence="1 2" key="1">
    <citation type="submission" date="2024-06" db="EMBL/GenBank/DDBJ databases">
        <title>Genomics of switchgrass bacterial isolates.</title>
        <authorList>
            <person name="Shade A."/>
        </authorList>
    </citation>
    <scope>NUCLEOTIDE SEQUENCE [LARGE SCALE GENOMIC DNA]</scope>
    <source>
        <strain evidence="1 2">PvP084</strain>
    </source>
</reference>
<protein>
    <submittedName>
        <fullName evidence="1">RNA-binding Zn-ribbon protein involved in translation (DUF1610 family)</fullName>
    </submittedName>
</protein>
<keyword evidence="2" id="KW-1185">Reference proteome</keyword>
<dbReference type="EMBL" id="JBEPNW010000003">
    <property type="protein sequence ID" value="MET3869701.1"/>
    <property type="molecule type" value="Genomic_DNA"/>
</dbReference>
<name>A0ABV2NTR0_9HYPH</name>
<sequence length="49" mass="5642">MLFRLAQVVFRPYKVRFPCTACGLQRREQDAVYCKACGNILNILEDGAY</sequence>
<accession>A0ABV2NTR0</accession>
<evidence type="ECO:0000313" key="1">
    <source>
        <dbReference type="EMBL" id="MET3869701.1"/>
    </source>
</evidence>
<dbReference type="Proteomes" id="UP001549119">
    <property type="component" value="Unassembled WGS sequence"/>
</dbReference>
<gene>
    <name evidence="1" type="ORF">ABIC20_007079</name>
</gene>